<dbReference type="Gene3D" id="3.30.160.60">
    <property type="entry name" value="Classic Zinc Finger"/>
    <property type="match status" value="1"/>
</dbReference>
<dbReference type="Proteomes" id="UP000251960">
    <property type="component" value="Chromosome 7"/>
</dbReference>
<dbReference type="PROSITE" id="PS00028">
    <property type="entry name" value="ZINC_FINGER_C2H2_1"/>
    <property type="match status" value="2"/>
</dbReference>
<feature type="domain" description="C2H2-type" evidence="9">
    <location>
        <begin position="112"/>
        <end position="139"/>
    </location>
</feature>
<keyword evidence="5" id="KW-0805">Transcription regulation</keyword>
<keyword evidence="1" id="KW-0479">Metal-binding</keyword>
<dbReference type="EMBL" id="NCVQ01000008">
    <property type="protein sequence ID" value="PWZ13800.1"/>
    <property type="molecule type" value="Genomic_DNA"/>
</dbReference>
<dbReference type="ExpressionAtlas" id="A0A3L6DYQ4">
    <property type="expression patterns" value="baseline and differential"/>
</dbReference>
<dbReference type="PROSITE" id="PS51257">
    <property type="entry name" value="PROKAR_LIPOPROTEIN"/>
    <property type="match status" value="1"/>
</dbReference>
<evidence type="ECO:0000256" key="8">
    <source>
        <dbReference type="SAM" id="MobiDB-lite"/>
    </source>
</evidence>
<dbReference type="AlphaFoldDB" id="A0A3L6DYQ4"/>
<dbReference type="InterPro" id="IPR036236">
    <property type="entry name" value="Znf_C2H2_sf"/>
</dbReference>
<keyword evidence="6" id="KW-0804">Transcription</keyword>
<feature type="region of interest" description="Disordered" evidence="8">
    <location>
        <begin position="79"/>
        <end position="103"/>
    </location>
</feature>
<dbReference type="InterPro" id="IPR013087">
    <property type="entry name" value="Znf_C2H2_type"/>
</dbReference>
<feature type="domain" description="C2H2-type" evidence="9">
    <location>
        <begin position="47"/>
        <end position="74"/>
    </location>
</feature>
<evidence type="ECO:0000256" key="3">
    <source>
        <dbReference type="ARBA" id="ARBA00022771"/>
    </source>
</evidence>
<evidence type="ECO:0000256" key="2">
    <source>
        <dbReference type="ARBA" id="ARBA00022737"/>
    </source>
</evidence>
<dbReference type="Pfam" id="PF13912">
    <property type="entry name" value="zf-C2H2_6"/>
    <property type="match status" value="2"/>
</dbReference>
<keyword evidence="2" id="KW-0677">Repeat</keyword>
<proteinExistence type="predicted"/>
<feature type="region of interest" description="Disordered" evidence="8">
    <location>
        <begin position="182"/>
        <end position="203"/>
    </location>
</feature>
<organism evidence="10">
    <name type="scientific">Zea mays</name>
    <name type="common">Maize</name>
    <dbReference type="NCBI Taxonomy" id="4577"/>
    <lineage>
        <taxon>Eukaryota</taxon>
        <taxon>Viridiplantae</taxon>
        <taxon>Streptophyta</taxon>
        <taxon>Embryophyta</taxon>
        <taxon>Tracheophyta</taxon>
        <taxon>Spermatophyta</taxon>
        <taxon>Magnoliopsida</taxon>
        <taxon>Liliopsida</taxon>
        <taxon>Poales</taxon>
        <taxon>Poaceae</taxon>
        <taxon>PACMAD clade</taxon>
        <taxon>Panicoideae</taxon>
        <taxon>Andropogonodae</taxon>
        <taxon>Andropogoneae</taxon>
        <taxon>Tripsacinae</taxon>
        <taxon>Zea</taxon>
    </lineage>
</organism>
<dbReference type="PROSITE" id="PS50157">
    <property type="entry name" value="ZINC_FINGER_C2H2_2"/>
    <property type="match status" value="2"/>
</dbReference>
<gene>
    <name evidence="10" type="primary">ZAT6_1</name>
    <name evidence="10" type="ORF">Zm00014a_018469</name>
</gene>
<sequence>MGQDDYRSLCLAAALVAACQQAAGAGAGDVPPLRARAAASELRPLHFRCPICGKAFASYQALGGHKASHRKPAAAAAAAYDGKAPSSPSSSGQHQKGAVAAGSGGASAGGRHVCTVCHRYFATGQALGGHKRFHYLHGPSVPASSLPPSTAGAAGGVGWLDLNLTPLAPDVSFAGVRRLRGEDDEVQSPLPLPAKKHQASTSA</sequence>
<reference evidence="10" key="1">
    <citation type="journal article" date="2018" name="Nat. Genet.">
        <title>Extensive intraspecific gene order and gene structural variations between Mo17 and other maize genomes.</title>
        <authorList>
            <person name="Sun S."/>
            <person name="Zhou Y."/>
            <person name="Chen J."/>
            <person name="Shi J."/>
            <person name="Zhao H."/>
            <person name="Zhao H."/>
            <person name="Song W."/>
            <person name="Zhang M."/>
            <person name="Cui Y."/>
            <person name="Dong X."/>
            <person name="Liu H."/>
            <person name="Ma X."/>
            <person name="Jiao Y."/>
            <person name="Wang B."/>
            <person name="Wei X."/>
            <person name="Stein J.C."/>
            <person name="Glaubitz J.C."/>
            <person name="Lu F."/>
            <person name="Yu G."/>
            <person name="Liang C."/>
            <person name="Fengler K."/>
            <person name="Li B."/>
            <person name="Rafalski A."/>
            <person name="Schnable P.S."/>
            <person name="Ware D.H."/>
            <person name="Buckler E.S."/>
            <person name="Lai J."/>
        </authorList>
    </citation>
    <scope>NUCLEOTIDE SEQUENCE [LARGE SCALE GENOMIC DNA]</scope>
    <source>
        <tissue evidence="10">Seedling</tissue>
    </source>
</reference>
<dbReference type="InterPro" id="IPR044653">
    <property type="entry name" value="AZF1/2/3-like"/>
</dbReference>
<evidence type="ECO:0000256" key="1">
    <source>
        <dbReference type="ARBA" id="ARBA00022723"/>
    </source>
</evidence>
<accession>A0A3L6DYQ4</accession>
<evidence type="ECO:0000313" key="10">
    <source>
        <dbReference type="EMBL" id="PWZ13800.1"/>
    </source>
</evidence>
<keyword evidence="4" id="KW-0862">Zinc</keyword>
<keyword evidence="3 7" id="KW-0863">Zinc-finger</keyword>
<protein>
    <submittedName>
        <fullName evidence="10">Zinc finger protein ZAT6</fullName>
    </submittedName>
</protein>
<evidence type="ECO:0000259" key="9">
    <source>
        <dbReference type="PROSITE" id="PS50157"/>
    </source>
</evidence>
<dbReference type="PANTHER" id="PTHR45988">
    <property type="entry name" value="C2H2 TYPE ZINC FINGER TRANSCRIPTION FACTOR FAMILY-RELATED"/>
    <property type="match status" value="1"/>
</dbReference>
<dbReference type="PANTHER" id="PTHR45988:SF22">
    <property type="entry name" value="OS07G0590100 PROTEIN"/>
    <property type="match status" value="1"/>
</dbReference>
<comment type="caution">
    <text evidence="10">The sequence shown here is derived from an EMBL/GenBank/DDBJ whole genome shotgun (WGS) entry which is preliminary data.</text>
</comment>
<evidence type="ECO:0000256" key="6">
    <source>
        <dbReference type="ARBA" id="ARBA00023163"/>
    </source>
</evidence>
<name>A0A3L6DYQ4_MAIZE</name>
<evidence type="ECO:0000256" key="7">
    <source>
        <dbReference type="PROSITE-ProRule" id="PRU00042"/>
    </source>
</evidence>
<dbReference type="GO" id="GO:0003700">
    <property type="term" value="F:DNA-binding transcription factor activity"/>
    <property type="evidence" value="ECO:0007669"/>
    <property type="project" value="InterPro"/>
</dbReference>
<dbReference type="SMART" id="SM00355">
    <property type="entry name" value="ZnF_C2H2"/>
    <property type="match status" value="2"/>
</dbReference>
<feature type="compositionally biased region" description="Basic residues" evidence="8">
    <location>
        <begin position="194"/>
        <end position="203"/>
    </location>
</feature>
<dbReference type="GO" id="GO:0008270">
    <property type="term" value="F:zinc ion binding"/>
    <property type="evidence" value="ECO:0007669"/>
    <property type="project" value="UniProtKB-KW"/>
</dbReference>
<evidence type="ECO:0000256" key="4">
    <source>
        <dbReference type="ARBA" id="ARBA00022833"/>
    </source>
</evidence>
<evidence type="ECO:0000256" key="5">
    <source>
        <dbReference type="ARBA" id="ARBA00023015"/>
    </source>
</evidence>
<dbReference type="SUPFAM" id="SSF57667">
    <property type="entry name" value="beta-beta-alpha zinc fingers"/>
    <property type="match status" value="1"/>
</dbReference>